<organism evidence="2 3">
    <name type="scientific">Meganyctiphanes norvegica</name>
    <name type="common">Northern krill</name>
    <name type="synonym">Thysanopoda norvegica</name>
    <dbReference type="NCBI Taxonomy" id="48144"/>
    <lineage>
        <taxon>Eukaryota</taxon>
        <taxon>Metazoa</taxon>
        <taxon>Ecdysozoa</taxon>
        <taxon>Arthropoda</taxon>
        <taxon>Crustacea</taxon>
        <taxon>Multicrustacea</taxon>
        <taxon>Malacostraca</taxon>
        <taxon>Eumalacostraca</taxon>
        <taxon>Eucarida</taxon>
        <taxon>Euphausiacea</taxon>
        <taxon>Euphausiidae</taxon>
        <taxon>Meganyctiphanes</taxon>
    </lineage>
</organism>
<comment type="caution">
    <text evidence="2">The sequence shown here is derived from an EMBL/GenBank/DDBJ whole genome shotgun (WGS) entry which is preliminary data.</text>
</comment>
<dbReference type="AlphaFoldDB" id="A0AAV2Q7C5"/>
<keyword evidence="3" id="KW-1185">Reference proteome</keyword>
<proteinExistence type="predicted"/>
<evidence type="ECO:0000259" key="1">
    <source>
        <dbReference type="Pfam" id="PF01424"/>
    </source>
</evidence>
<dbReference type="Proteomes" id="UP001497623">
    <property type="component" value="Unassembled WGS sequence"/>
</dbReference>
<dbReference type="PANTHER" id="PTHR13498">
    <property type="entry name" value="SPERM ASSOCIATED ANTIGEN 7"/>
    <property type="match status" value="1"/>
</dbReference>
<gene>
    <name evidence="2" type="ORF">MNOR_LOCUS8519</name>
</gene>
<dbReference type="InterPro" id="IPR001374">
    <property type="entry name" value="R3H_dom"/>
</dbReference>
<feature type="domain" description="R3H" evidence="1">
    <location>
        <begin position="1"/>
        <end position="57"/>
    </location>
</feature>
<evidence type="ECO:0000313" key="2">
    <source>
        <dbReference type="EMBL" id="CAL4071366.1"/>
    </source>
</evidence>
<reference evidence="2 3" key="1">
    <citation type="submission" date="2024-05" db="EMBL/GenBank/DDBJ databases">
        <authorList>
            <person name="Wallberg A."/>
        </authorList>
    </citation>
    <scope>NUCLEOTIDE SEQUENCE [LARGE SCALE GENOMIC DNA]</scope>
</reference>
<dbReference type="InterPro" id="IPR017330">
    <property type="entry name" value="SPAG7"/>
</dbReference>
<dbReference type="EMBL" id="CAXKWB010003980">
    <property type="protein sequence ID" value="CAL4071366.1"/>
    <property type="molecule type" value="Genomic_DNA"/>
</dbReference>
<name>A0AAV2Q7C5_MEGNR</name>
<dbReference type="Gene3D" id="3.30.1370.50">
    <property type="entry name" value="R3H-like domain"/>
    <property type="match status" value="1"/>
</dbReference>
<evidence type="ECO:0000313" key="3">
    <source>
        <dbReference type="Proteomes" id="UP001497623"/>
    </source>
</evidence>
<dbReference type="SUPFAM" id="SSF82708">
    <property type="entry name" value="R3H domain"/>
    <property type="match status" value="1"/>
</dbReference>
<protein>
    <recommendedName>
        <fullName evidence="1">R3H domain-containing protein</fullName>
    </recommendedName>
</protein>
<sequence>IEERIGRFMQNVELMKKRFEPMDKVSRTIVRDVADVAGLTTYAFGIEDQDRHVMVFKKEYQLMEEELNCYRTGVEWDPEKIKEMAIMKVQQKDEEEQRLKDFKKEPISAKFLEKIEGLVGKETGKESARILKINEQFGEVRSELKKDKRTIEETLADIRAKKQKKSADDEHQHET</sequence>
<feature type="non-terminal residue" evidence="2">
    <location>
        <position position="175"/>
    </location>
</feature>
<accession>A0AAV2Q7C5</accession>
<dbReference type="InterPro" id="IPR036867">
    <property type="entry name" value="R3H_dom_sf"/>
</dbReference>
<dbReference type="GO" id="GO:0003676">
    <property type="term" value="F:nucleic acid binding"/>
    <property type="evidence" value="ECO:0007669"/>
    <property type="project" value="InterPro"/>
</dbReference>
<dbReference type="Pfam" id="PF01424">
    <property type="entry name" value="R3H"/>
    <property type="match status" value="1"/>
</dbReference>
<feature type="non-terminal residue" evidence="2">
    <location>
        <position position="1"/>
    </location>
</feature>
<dbReference type="PANTHER" id="PTHR13498:SF3">
    <property type="entry name" value="SPERM-ASSOCIATED ANTIGEN 7"/>
    <property type="match status" value="1"/>
</dbReference>